<dbReference type="OrthoDB" id="9796486at2"/>
<feature type="domain" description="FAD-binding FR-type" evidence="2">
    <location>
        <begin position="6"/>
        <end position="97"/>
    </location>
</feature>
<comment type="cofactor">
    <cofactor evidence="1">
        <name>[2Fe-2S] cluster</name>
        <dbReference type="ChEBI" id="CHEBI:190135"/>
    </cofactor>
    <text evidence="1">Binds 1 [2Fe-2S] cluster per subunit.</text>
</comment>
<dbReference type="InterPro" id="IPR001433">
    <property type="entry name" value="OxRdtase_FAD/NAD-bd"/>
</dbReference>
<dbReference type="InterPro" id="IPR019480">
    <property type="entry name" value="Dihydroorotate_DH_Fe-S-bd"/>
</dbReference>
<keyword evidence="6" id="KW-1185">Reference proteome</keyword>
<dbReference type="Gene3D" id="3.40.50.80">
    <property type="entry name" value="Nucleotide-binding domain of ferredoxin-NADP reductase (FNR) module"/>
    <property type="match status" value="1"/>
</dbReference>
<sequence>MSDNILTPKAYEIISVTKESKQEYTFRVATDIVPEHGQFLQLSIPKVGEAPISVSGFGPGYLDFTIRAVGKITDEIFNLQSGDEIFLRGAYGKGWPIEKFKGKNLVIVAGGTGVAPVRSMIKKLYNEPEYVESLNLVLGFKNEEGILFKNELEQWKDKFNTIYTLDNDEKDGWEKGLVTAHLKKLHLSSFYNNYEVVIVGPPVMMHFTALEFLKLGIPEDKIWVSFERKMSCAVGKCGHCRIDETYVCLEGPVFNYTKAKTLLD</sequence>
<evidence type="ECO:0000313" key="6">
    <source>
        <dbReference type="Proteomes" id="UP001055437"/>
    </source>
</evidence>
<dbReference type="GO" id="GO:0006221">
    <property type="term" value="P:pyrimidine nucleotide biosynthetic process"/>
    <property type="evidence" value="ECO:0007669"/>
    <property type="project" value="InterPro"/>
</dbReference>
<dbReference type="PIRSF" id="PIRSF006816">
    <property type="entry name" value="Cyc3_hyd_g"/>
    <property type="match status" value="1"/>
</dbReference>
<keyword evidence="1" id="KW-0001">2Fe-2S</keyword>
<protein>
    <submittedName>
        <fullName evidence="3">Anaerobic sulfite reductase subunit AsrB</fullName>
    </submittedName>
</protein>
<dbReference type="SUPFAM" id="SSF52343">
    <property type="entry name" value="Ferredoxin reductase-like, C-terminal NADP-linked domain"/>
    <property type="match status" value="1"/>
</dbReference>
<dbReference type="Pfam" id="PF00175">
    <property type="entry name" value="NAD_binding_1"/>
    <property type="match status" value="1"/>
</dbReference>
<accession>A0A9N7JLP8</accession>
<feature type="binding site" evidence="1">
    <location>
        <position position="240"/>
    </location>
    <ligand>
        <name>[2Fe-2S] cluster</name>
        <dbReference type="ChEBI" id="CHEBI:190135"/>
    </ligand>
</feature>
<dbReference type="GO" id="GO:0046872">
    <property type="term" value="F:metal ion binding"/>
    <property type="evidence" value="ECO:0007669"/>
    <property type="project" value="UniProtKB-KW"/>
</dbReference>
<dbReference type="InterPro" id="IPR039261">
    <property type="entry name" value="FNR_nucleotide-bd"/>
</dbReference>
<dbReference type="GO" id="GO:0050660">
    <property type="term" value="F:flavin adenine dinucleotide binding"/>
    <property type="evidence" value="ECO:0007669"/>
    <property type="project" value="InterPro"/>
</dbReference>
<keyword evidence="1" id="KW-0408">Iron</keyword>
<dbReference type="EMBL" id="CP023671">
    <property type="protein sequence ID" value="AYE34250.1"/>
    <property type="molecule type" value="Genomic_DNA"/>
</dbReference>
<reference evidence="3 5" key="1">
    <citation type="submission" date="2017-09" db="EMBL/GenBank/DDBJ databases">
        <authorList>
            <person name="Thomas P."/>
            <person name="Seyboldt C."/>
        </authorList>
    </citation>
    <scope>NUCLEOTIDE SEQUENCE [LARGE SCALE GENOMIC DNA]</scope>
    <source>
        <strain evidence="3 5">DSM 7534</strain>
    </source>
</reference>
<dbReference type="PROSITE" id="PS51384">
    <property type="entry name" value="FAD_FR"/>
    <property type="match status" value="1"/>
</dbReference>
<dbReference type="InterPro" id="IPR017938">
    <property type="entry name" value="Riboflavin_synthase-like_b-brl"/>
</dbReference>
<dbReference type="RefSeq" id="WP_066673725.1">
    <property type="nucleotide sequence ID" value="NZ_CABMIZ010000002.1"/>
</dbReference>
<dbReference type="Proteomes" id="UP001055437">
    <property type="component" value="Chromosome"/>
</dbReference>
<dbReference type="NCBIfam" id="TIGR02911">
    <property type="entry name" value="sulfite_red_B"/>
    <property type="match status" value="1"/>
</dbReference>
<dbReference type="Proteomes" id="UP000280586">
    <property type="component" value="Chromosome"/>
</dbReference>
<dbReference type="KEGG" id="csep:CP523_07190"/>
<evidence type="ECO:0000259" key="2">
    <source>
        <dbReference type="PROSITE" id="PS51384"/>
    </source>
</evidence>
<feature type="binding site" evidence="1">
    <location>
        <position position="248"/>
    </location>
    <ligand>
        <name>[2Fe-2S] cluster</name>
        <dbReference type="ChEBI" id="CHEBI:190135"/>
    </ligand>
</feature>
<evidence type="ECO:0000313" key="3">
    <source>
        <dbReference type="EMBL" id="AYE34250.1"/>
    </source>
</evidence>
<dbReference type="InterPro" id="IPR014260">
    <property type="entry name" value="Sulphite_reductase_B"/>
</dbReference>
<dbReference type="InterPro" id="IPR050353">
    <property type="entry name" value="PyrK_electron_transfer"/>
</dbReference>
<dbReference type="CDD" id="cd06221">
    <property type="entry name" value="sulfite_reductase_like"/>
    <property type="match status" value="1"/>
</dbReference>
<dbReference type="PANTHER" id="PTHR43513">
    <property type="entry name" value="DIHYDROOROTATE DEHYDROGENASE B (NAD(+)), ELECTRON TRANSFER SUBUNIT"/>
    <property type="match status" value="1"/>
</dbReference>
<gene>
    <name evidence="4" type="primary">asrB</name>
    <name evidence="3" type="ORF">CP523_07190</name>
    <name evidence="4" type="ORF">NH397_15530</name>
</gene>
<dbReference type="GO" id="GO:0016491">
    <property type="term" value="F:oxidoreductase activity"/>
    <property type="evidence" value="ECO:0007669"/>
    <property type="project" value="InterPro"/>
</dbReference>
<evidence type="ECO:0000256" key="1">
    <source>
        <dbReference type="PIRSR" id="PIRSR006816-2"/>
    </source>
</evidence>
<dbReference type="AlphaFoldDB" id="A0A9N7JLP8"/>
<proteinExistence type="predicted"/>
<feature type="binding site" evidence="1">
    <location>
        <position position="237"/>
    </location>
    <ligand>
        <name>[2Fe-2S] cluster</name>
        <dbReference type="ChEBI" id="CHEBI:190135"/>
    </ligand>
</feature>
<dbReference type="EMBL" id="CP099799">
    <property type="protein sequence ID" value="USS00837.1"/>
    <property type="molecule type" value="Genomic_DNA"/>
</dbReference>
<dbReference type="PANTHER" id="PTHR43513:SF1">
    <property type="entry name" value="ANAEROBIC SULFITE REDUCTASE SUBUNIT B"/>
    <property type="match status" value="1"/>
</dbReference>
<dbReference type="PRINTS" id="PR00371">
    <property type="entry name" value="FPNCR"/>
</dbReference>
<keyword evidence="1" id="KW-0479">Metal-binding</keyword>
<keyword evidence="1" id="KW-0411">Iron-sulfur</keyword>
<dbReference type="InterPro" id="IPR017927">
    <property type="entry name" value="FAD-bd_FR_type"/>
</dbReference>
<organism evidence="3 5">
    <name type="scientific">Clostridium septicum</name>
    <dbReference type="NCBI Taxonomy" id="1504"/>
    <lineage>
        <taxon>Bacteria</taxon>
        <taxon>Bacillati</taxon>
        <taxon>Bacillota</taxon>
        <taxon>Clostridia</taxon>
        <taxon>Eubacteriales</taxon>
        <taxon>Clostridiaceae</taxon>
        <taxon>Clostridium</taxon>
    </lineage>
</organism>
<dbReference type="GO" id="GO:0051537">
    <property type="term" value="F:2 iron, 2 sulfur cluster binding"/>
    <property type="evidence" value="ECO:0007669"/>
    <property type="project" value="UniProtKB-KW"/>
</dbReference>
<reference evidence="4" key="2">
    <citation type="submission" date="2022-06" db="EMBL/GenBank/DDBJ databases">
        <authorList>
            <person name="Holder M.E."/>
            <person name="Ajami N.J."/>
            <person name="Petrosino J.F."/>
        </authorList>
    </citation>
    <scope>NUCLEOTIDE SEQUENCE</scope>
    <source>
        <strain evidence="4">RMA 8861</strain>
    </source>
</reference>
<dbReference type="InterPro" id="IPR012165">
    <property type="entry name" value="Cyt_c3_hydrogenase_gsu"/>
</dbReference>
<dbReference type="PRINTS" id="PR00410">
    <property type="entry name" value="PHEHYDRXLASE"/>
</dbReference>
<dbReference type="Gene3D" id="2.40.30.10">
    <property type="entry name" value="Translation factors"/>
    <property type="match status" value="1"/>
</dbReference>
<name>A0A9N7JLP8_CLOSE</name>
<feature type="binding site" evidence="1">
    <location>
        <position position="232"/>
    </location>
    <ligand>
        <name>[2Fe-2S] cluster</name>
        <dbReference type="ChEBI" id="CHEBI:190135"/>
    </ligand>
</feature>
<dbReference type="Pfam" id="PF10418">
    <property type="entry name" value="DHODB_Fe-S_bind"/>
    <property type="match status" value="1"/>
</dbReference>
<dbReference type="InterPro" id="IPR001709">
    <property type="entry name" value="Flavoprot_Pyr_Nucl_cyt_Rdtase"/>
</dbReference>
<dbReference type="SUPFAM" id="SSF63380">
    <property type="entry name" value="Riboflavin synthase domain-like"/>
    <property type="match status" value="1"/>
</dbReference>
<dbReference type="GeneID" id="303560458"/>
<evidence type="ECO:0000313" key="4">
    <source>
        <dbReference type="EMBL" id="USS00837.1"/>
    </source>
</evidence>
<evidence type="ECO:0000313" key="5">
    <source>
        <dbReference type="Proteomes" id="UP000280586"/>
    </source>
</evidence>